<reference evidence="1 2" key="1">
    <citation type="submission" date="2020-08" db="EMBL/GenBank/DDBJ databases">
        <title>Genome public.</title>
        <authorList>
            <person name="Liu C."/>
            <person name="Sun Q."/>
        </authorList>
    </citation>
    <scope>NUCLEOTIDE SEQUENCE [LARGE SCALE GENOMIC DNA]</scope>
    <source>
        <strain evidence="1 2">NSJ-27</strain>
    </source>
</reference>
<dbReference type="Proteomes" id="UP000649151">
    <property type="component" value="Unassembled WGS sequence"/>
</dbReference>
<evidence type="ECO:0000313" key="2">
    <source>
        <dbReference type="Proteomes" id="UP000649151"/>
    </source>
</evidence>
<keyword evidence="2" id="KW-1185">Reference proteome</keyword>
<proteinExistence type="predicted"/>
<dbReference type="EMBL" id="JACOQK010000001">
    <property type="protein sequence ID" value="MBC5787824.1"/>
    <property type="molecule type" value="Genomic_DNA"/>
</dbReference>
<comment type="caution">
    <text evidence="1">The sequence shown here is derived from an EMBL/GenBank/DDBJ whole genome shotgun (WGS) entry which is preliminary data.</text>
</comment>
<accession>A0ABR7IRQ6</accession>
<organism evidence="1 2">
    <name type="scientific">Clostridium facile</name>
    <dbReference type="NCBI Taxonomy" id="2763035"/>
    <lineage>
        <taxon>Bacteria</taxon>
        <taxon>Bacillati</taxon>
        <taxon>Bacillota</taxon>
        <taxon>Clostridia</taxon>
        <taxon>Eubacteriales</taxon>
        <taxon>Clostridiaceae</taxon>
        <taxon>Clostridium</taxon>
    </lineage>
</organism>
<protein>
    <submittedName>
        <fullName evidence="1">Uncharacterized protein</fullName>
    </submittedName>
</protein>
<name>A0ABR7IRQ6_9CLOT</name>
<dbReference type="RefSeq" id="WP_186996620.1">
    <property type="nucleotide sequence ID" value="NZ_JACOQK010000001.1"/>
</dbReference>
<sequence>MNQTVYAHFTDHQTAMQALRDAKQHFAIQQADCSGSSNVSAAVTMDVPPEKFADQTVGGISAPVYMTGPNTKASVTLDQSGDYTVALTADEQESKTVALFLQARGGQNVKIR</sequence>
<evidence type="ECO:0000313" key="1">
    <source>
        <dbReference type="EMBL" id="MBC5787824.1"/>
    </source>
</evidence>
<gene>
    <name evidence="1" type="ORF">H8Z77_07310</name>
</gene>